<evidence type="ECO:0000256" key="1">
    <source>
        <dbReference type="ARBA" id="ARBA00022630"/>
    </source>
</evidence>
<dbReference type="HAMAP" id="MF_01216">
    <property type="entry name" value="Azoreductase_type1"/>
    <property type="match status" value="1"/>
</dbReference>
<comment type="function">
    <text evidence="6">Also exhibits azoreductase activity. Catalyzes the reductive cleavage of the azo bond in aromatic azo compounds to the corresponding amines.</text>
</comment>
<evidence type="ECO:0000259" key="7">
    <source>
        <dbReference type="Pfam" id="PF02525"/>
    </source>
</evidence>
<accession>A0ABY6BH95</accession>
<gene>
    <name evidence="6" type="primary">azoR</name>
    <name evidence="8" type="ORF">N4264_04695</name>
</gene>
<keyword evidence="2 6" id="KW-0288">FMN</keyword>
<keyword evidence="9" id="KW-1185">Reference proteome</keyword>
<dbReference type="InterPro" id="IPR023048">
    <property type="entry name" value="NADH:quinone_OxRdtase_FMN_depd"/>
</dbReference>
<keyword evidence="1 6" id="KW-0285">Flavoprotein</keyword>
<comment type="catalytic activity">
    <reaction evidence="5">
        <text>N,N-dimethyl-1,4-phenylenediamine + anthranilate + 2 NAD(+) = 2-(4-dimethylaminophenyl)diazenylbenzoate + 2 NADH + 2 H(+)</text>
        <dbReference type="Rhea" id="RHEA:55872"/>
        <dbReference type="ChEBI" id="CHEBI:15378"/>
        <dbReference type="ChEBI" id="CHEBI:15783"/>
        <dbReference type="ChEBI" id="CHEBI:16567"/>
        <dbReference type="ChEBI" id="CHEBI:57540"/>
        <dbReference type="ChEBI" id="CHEBI:57945"/>
        <dbReference type="ChEBI" id="CHEBI:71579"/>
        <dbReference type="EC" id="1.7.1.17"/>
    </reaction>
    <physiologicalReaction direction="right-to-left" evidence="5">
        <dbReference type="Rhea" id="RHEA:55874"/>
    </physiologicalReaction>
</comment>
<dbReference type="InterPro" id="IPR003680">
    <property type="entry name" value="Flavodoxin_fold"/>
</dbReference>
<dbReference type="Gene3D" id="3.40.50.360">
    <property type="match status" value="1"/>
</dbReference>
<dbReference type="EC" id="1.7.1.17" evidence="6"/>
<dbReference type="EC" id="1.6.5.-" evidence="6"/>
<feature type="domain" description="Flavodoxin-like fold" evidence="7">
    <location>
        <begin position="1"/>
        <end position="191"/>
    </location>
</feature>
<feature type="binding site" evidence="6">
    <location>
        <begin position="87"/>
        <end position="90"/>
    </location>
    <ligand>
        <name>FMN</name>
        <dbReference type="ChEBI" id="CHEBI:58210"/>
    </ligand>
</feature>
<feature type="binding site" evidence="6">
    <location>
        <begin position="131"/>
        <end position="134"/>
    </location>
    <ligand>
        <name>FMN</name>
        <dbReference type="ChEBI" id="CHEBI:58210"/>
    </ligand>
</feature>
<dbReference type="InterPro" id="IPR029039">
    <property type="entry name" value="Flavoprotein-like_sf"/>
</dbReference>
<evidence type="ECO:0000256" key="4">
    <source>
        <dbReference type="ARBA" id="ARBA00023027"/>
    </source>
</evidence>
<proteinExistence type="inferred from homology"/>
<organism evidence="8 9">
    <name type="scientific">Tahibacter amnicola</name>
    <dbReference type="NCBI Taxonomy" id="2976241"/>
    <lineage>
        <taxon>Bacteria</taxon>
        <taxon>Pseudomonadati</taxon>
        <taxon>Pseudomonadota</taxon>
        <taxon>Gammaproteobacteria</taxon>
        <taxon>Lysobacterales</taxon>
        <taxon>Rhodanobacteraceae</taxon>
        <taxon>Tahibacter</taxon>
    </lineage>
</organism>
<dbReference type="RefSeq" id="WP_261695915.1">
    <property type="nucleotide sequence ID" value="NZ_CP104694.1"/>
</dbReference>
<dbReference type="InterPro" id="IPR050104">
    <property type="entry name" value="FMN-dep_NADH:Q_OxRdtase_AzoR1"/>
</dbReference>
<evidence type="ECO:0000256" key="6">
    <source>
        <dbReference type="HAMAP-Rule" id="MF_01216"/>
    </source>
</evidence>
<comment type="similarity">
    <text evidence="6">Belongs to the azoreductase type 1 family.</text>
</comment>
<sequence>MKLLHLDSSPLGAYSVTRELSAAVVTRWLAANGPAEVTYRDLAADALPHWAPVAATGDAANSAEADRNEAVLQEFLAADVIVIGAPMYNFGVPSQLKAWIDRIAVAGRTFRYTAEGPLGLVNGKRVIVVSSRGGYYAGTANSSADFQESYLRQVLGFIGITHVEFVRAEGVGIGPDQRASAIAAAHATIAEQTLPLAA</sequence>
<dbReference type="PANTHER" id="PTHR43741:SF4">
    <property type="entry name" value="FMN-DEPENDENT NADH:QUINONE OXIDOREDUCTASE"/>
    <property type="match status" value="1"/>
</dbReference>
<dbReference type="SUPFAM" id="SSF52218">
    <property type="entry name" value="Flavoproteins"/>
    <property type="match status" value="1"/>
</dbReference>
<comment type="cofactor">
    <cofactor evidence="6">
        <name>FMN</name>
        <dbReference type="ChEBI" id="CHEBI:58210"/>
    </cofactor>
    <text evidence="6">Binds 1 FMN per subunit.</text>
</comment>
<protein>
    <recommendedName>
        <fullName evidence="6">FMN dependent NADH:quinone oxidoreductase</fullName>
        <ecNumber evidence="6">1.6.5.-</ecNumber>
    </recommendedName>
    <alternativeName>
        <fullName evidence="6">Azo-dye reductase</fullName>
    </alternativeName>
    <alternativeName>
        <fullName evidence="6">FMN-dependent NADH-azo compound oxidoreductase</fullName>
    </alternativeName>
    <alternativeName>
        <fullName evidence="6">FMN-dependent NADH-azoreductase</fullName>
        <ecNumber evidence="6">1.7.1.17</ecNumber>
    </alternativeName>
</protein>
<feature type="binding site" evidence="6">
    <location>
        <position position="9"/>
    </location>
    <ligand>
        <name>FMN</name>
        <dbReference type="ChEBI" id="CHEBI:58210"/>
    </ligand>
</feature>
<name>A0ABY6BH95_9GAMM</name>
<evidence type="ECO:0000313" key="8">
    <source>
        <dbReference type="EMBL" id="UXI68956.1"/>
    </source>
</evidence>
<dbReference type="Proteomes" id="UP001064632">
    <property type="component" value="Chromosome"/>
</dbReference>
<dbReference type="PANTHER" id="PTHR43741">
    <property type="entry name" value="FMN-DEPENDENT NADH-AZOREDUCTASE 1"/>
    <property type="match status" value="1"/>
</dbReference>
<keyword evidence="3 6" id="KW-0560">Oxidoreductase</keyword>
<comment type="function">
    <text evidence="6">Quinone reductase that provides resistance to thiol-specific stress caused by electrophilic quinones.</text>
</comment>
<comment type="catalytic activity">
    <reaction evidence="6">
        <text>2 a quinone + NADH + H(+) = 2 a 1,4-benzosemiquinone + NAD(+)</text>
        <dbReference type="Rhea" id="RHEA:65952"/>
        <dbReference type="ChEBI" id="CHEBI:15378"/>
        <dbReference type="ChEBI" id="CHEBI:57540"/>
        <dbReference type="ChEBI" id="CHEBI:57945"/>
        <dbReference type="ChEBI" id="CHEBI:132124"/>
        <dbReference type="ChEBI" id="CHEBI:134225"/>
    </reaction>
</comment>
<comment type="subunit">
    <text evidence="6">Homodimer.</text>
</comment>
<keyword evidence="4 6" id="KW-0520">NAD</keyword>
<dbReference type="Pfam" id="PF02525">
    <property type="entry name" value="Flavodoxin_2"/>
    <property type="match status" value="1"/>
</dbReference>
<evidence type="ECO:0000256" key="5">
    <source>
        <dbReference type="ARBA" id="ARBA00048542"/>
    </source>
</evidence>
<reference evidence="8" key="1">
    <citation type="submission" date="2022-09" db="EMBL/GenBank/DDBJ databases">
        <title>Tahibacter sp. nov., isolated from a fresh water.</title>
        <authorList>
            <person name="Baek J.H."/>
            <person name="Lee J.K."/>
            <person name="Kim J.M."/>
            <person name="Jeon C.O."/>
        </authorList>
    </citation>
    <scope>NUCLEOTIDE SEQUENCE</scope>
    <source>
        <strain evidence="8">W38</strain>
    </source>
</reference>
<evidence type="ECO:0000313" key="9">
    <source>
        <dbReference type="Proteomes" id="UP001064632"/>
    </source>
</evidence>
<evidence type="ECO:0000256" key="2">
    <source>
        <dbReference type="ARBA" id="ARBA00022643"/>
    </source>
</evidence>
<evidence type="ECO:0000256" key="3">
    <source>
        <dbReference type="ARBA" id="ARBA00023002"/>
    </source>
</evidence>
<comment type="caution">
    <text evidence="6">Lacks conserved residue(s) required for the propagation of feature annotation.</text>
</comment>
<dbReference type="EMBL" id="CP104694">
    <property type="protein sequence ID" value="UXI68956.1"/>
    <property type="molecule type" value="Genomic_DNA"/>
</dbReference>